<sequence length="449" mass="48028">MVRTISQEAFEDLVRENMEELGMDPSEALEDAIQTLTLQGVDLSGLVTCLPGHAHANPLIQCLNTFTHLLTLPTPPQNDVAQAFQTLHRLCSHSPPNAAIATKYDALRLASSLCSKTPLSSSALLSALNAFSSLLHDVDSTAAFHRCGGPNLVVGFLAQNKGNVEVLSAGFRVVAAAATGDEIVKEAFMELKVDELILEIMLLHKGIQSLYDAIRALLTPDDNRVVASQVYGYARKFAKIGIAEALVDSLSAELSAPDLISACTTLKVIAVNDEICKSIAEKGGIDAVLKCIDDSGEQGNKAVAKVCCSLLSKLAGSDMNKNAIVGKGGVDKLIKLSARFADDPSVLQDIMSIISVLSLRSPENAARAIEAGAGDLAIQAMQKFPSAHQMQRNSCLMIRNLVVRNPENRTILLNNGIEKYIRRAKQTHGNCKDAATDALRDLGVDSYNL</sequence>
<dbReference type="PANTHER" id="PTHR22895:SF0">
    <property type="entry name" value="ARMADILLO REPEAT-CONTAINING PROTEIN 6"/>
    <property type="match status" value="1"/>
</dbReference>
<dbReference type="InterPro" id="IPR011989">
    <property type="entry name" value="ARM-like"/>
</dbReference>
<evidence type="ECO:0000256" key="1">
    <source>
        <dbReference type="ARBA" id="ARBA00022737"/>
    </source>
</evidence>
<reference evidence="2 3" key="1">
    <citation type="submission" date="2024-08" db="EMBL/GenBank/DDBJ databases">
        <title>Insights into the chromosomal genome structure of Flemingia macrophylla.</title>
        <authorList>
            <person name="Ding Y."/>
            <person name="Zhao Y."/>
            <person name="Bi W."/>
            <person name="Wu M."/>
            <person name="Zhao G."/>
            <person name="Gong Y."/>
            <person name="Li W."/>
            <person name="Zhang P."/>
        </authorList>
    </citation>
    <scope>NUCLEOTIDE SEQUENCE [LARGE SCALE GENOMIC DNA]</scope>
    <source>
        <strain evidence="2">DYQJB</strain>
        <tissue evidence="2">Leaf</tissue>
    </source>
</reference>
<evidence type="ECO:0000313" key="3">
    <source>
        <dbReference type="Proteomes" id="UP001603857"/>
    </source>
</evidence>
<comment type="caution">
    <text evidence="2">The sequence shown here is derived from an EMBL/GenBank/DDBJ whole genome shotgun (WGS) entry which is preliminary data.</text>
</comment>
<dbReference type="InterPro" id="IPR016024">
    <property type="entry name" value="ARM-type_fold"/>
</dbReference>
<dbReference type="PANTHER" id="PTHR22895">
    <property type="entry name" value="ARMADILLO REPEAT-CONTAINING PROTEIN 6"/>
    <property type="match status" value="1"/>
</dbReference>
<keyword evidence="1" id="KW-0677">Repeat</keyword>
<dbReference type="Gene3D" id="1.25.10.10">
    <property type="entry name" value="Leucine-rich Repeat Variant"/>
    <property type="match status" value="2"/>
</dbReference>
<dbReference type="AlphaFoldDB" id="A0ABD1NI86"/>
<dbReference type="EMBL" id="JBGMDY010000001">
    <property type="protein sequence ID" value="KAL2347847.1"/>
    <property type="molecule type" value="Genomic_DNA"/>
</dbReference>
<dbReference type="Proteomes" id="UP001603857">
    <property type="component" value="Unassembled WGS sequence"/>
</dbReference>
<keyword evidence="3" id="KW-1185">Reference proteome</keyword>
<dbReference type="InterPro" id="IPR000225">
    <property type="entry name" value="Armadillo"/>
</dbReference>
<protein>
    <recommendedName>
        <fullName evidence="4">Armadillo repeat-containing protein 6</fullName>
    </recommendedName>
</protein>
<accession>A0ABD1NI86</accession>
<dbReference type="SMART" id="SM00185">
    <property type="entry name" value="ARM"/>
    <property type="match status" value="3"/>
</dbReference>
<name>A0ABD1NI86_9FABA</name>
<proteinExistence type="predicted"/>
<gene>
    <name evidence="2" type="ORF">Fmac_001847</name>
</gene>
<evidence type="ECO:0008006" key="4">
    <source>
        <dbReference type="Google" id="ProtNLM"/>
    </source>
</evidence>
<evidence type="ECO:0000313" key="2">
    <source>
        <dbReference type="EMBL" id="KAL2347847.1"/>
    </source>
</evidence>
<dbReference type="SUPFAM" id="SSF48371">
    <property type="entry name" value="ARM repeat"/>
    <property type="match status" value="1"/>
</dbReference>
<organism evidence="2 3">
    <name type="scientific">Flemingia macrophylla</name>
    <dbReference type="NCBI Taxonomy" id="520843"/>
    <lineage>
        <taxon>Eukaryota</taxon>
        <taxon>Viridiplantae</taxon>
        <taxon>Streptophyta</taxon>
        <taxon>Embryophyta</taxon>
        <taxon>Tracheophyta</taxon>
        <taxon>Spermatophyta</taxon>
        <taxon>Magnoliopsida</taxon>
        <taxon>eudicotyledons</taxon>
        <taxon>Gunneridae</taxon>
        <taxon>Pentapetalae</taxon>
        <taxon>rosids</taxon>
        <taxon>fabids</taxon>
        <taxon>Fabales</taxon>
        <taxon>Fabaceae</taxon>
        <taxon>Papilionoideae</taxon>
        <taxon>50 kb inversion clade</taxon>
        <taxon>NPAAA clade</taxon>
        <taxon>indigoferoid/millettioid clade</taxon>
        <taxon>Phaseoleae</taxon>
        <taxon>Flemingia</taxon>
    </lineage>
</organism>